<accession>A0A0E9RC17</accession>
<proteinExistence type="predicted"/>
<feature type="region of interest" description="Disordered" evidence="1">
    <location>
        <begin position="1"/>
        <end position="22"/>
    </location>
</feature>
<name>A0A0E9RC17_ANGAN</name>
<organism evidence="2">
    <name type="scientific">Anguilla anguilla</name>
    <name type="common">European freshwater eel</name>
    <name type="synonym">Muraena anguilla</name>
    <dbReference type="NCBI Taxonomy" id="7936"/>
    <lineage>
        <taxon>Eukaryota</taxon>
        <taxon>Metazoa</taxon>
        <taxon>Chordata</taxon>
        <taxon>Craniata</taxon>
        <taxon>Vertebrata</taxon>
        <taxon>Euteleostomi</taxon>
        <taxon>Actinopterygii</taxon>
        <taxon>Neopterygii</taxon>
        <taxon>Teleostei</taxon>
        <taxon>Anguilliformes</taxon>
        <taxon>Anguillidae</taxon>
        <taxon>Anguilla</taxon>
    </lineage>
</organism>
<evidence type="ECO:0000256" key="1">
    <source>
        <dbReference type="SAM" id="MobiDB-lite"/>
    </source>
</evidence>
<reference evidence="2" key="1">
    <citation type="submission" date="2014-11" db="EMBL/GenBank/DDBJ databases">
        <authorList>
            <person name="Amaro Gonzalez C."/>
        </authorList>
    </citation>
    <scope>NUCLEOTIDE SEQUENCE</scope>
</reference>
<feature type="compositionally biased region" description="Polar residues" evidence="1">
    <location>
        <begin position="1"/>
        <end position="17"/>
    </location>
</feature>
<reference evidence="2" key="2">
    <citation type="journal article" date="2015" name="Fish Shellfish Immunol.">
        <title>Early steps in the European eel (Anguilla anguilla)-Vibrio vulnificus interaction in the gills: Role of the RtxA13 toxin.</title>
        <authorList>
            <person name="Callol A."/>
            <person name="Pajuelo D."/>
            <person name="Ebbesson L."/>
            <person name="Teles M."/>
            <person name="MacKenzie S."/>
            <person name="Amaro C."/>
        </authorList>
    </citation>
    <scope>NUCLEOTIDE SEQUENCE</scope>
</reference>
<evidence type="ECO:0000313" key="2">
    <source>
        <dbReference type="EMBL" id="JAH26030.1"/>
    </source>
</evidence>
<protein>
    <submittedName>
        <fullName evidence="2">Uncharacterized protein</fullName>
    </submittedName>
</protein>
<dbReference type="AlphaFoldDB" id="A0A0E9RC17"/>
<sequence>MKSTQNRATQQVSSNSILKHLQGDTVQNSDPFRYFTILITTP</sequence>
<dbReference type="EMBL" id="GBXM01082547">
    <property type="protein sequence ID" value="JAH26030.1"/>
    <property type="molecule type" value="Transcribed_RNA"/>
</dbReference>